<dbReference type="Pfam" id="PF00067">
    <property type="entry name" value="p450"/>
    <property type="match status" value="1"/>
</dbReference>
<protein>
    <submittedName>
        <fullName evidence="11">SCP domain-containing protein</fullName>
    </submittedName>
</protein>
<dbReference type="PRINTS" id="PR00463">
    <property type="entry name" value="EP450I"/>
</dbReference>
<evidence type="ECO:0000256" key="1">
    <source>
        <dbReference type="ARBA" id="ARBA00001971"/>
    </source>
</evidence>
<dbReference type="InterPro" id="IPR017972">
    <property type="entry name" value="Cyt_P450_CS"/>
</dbReference>
<dbReference type="PROSITE" id="PS00086">
    <property type="entry name" value="CYTOCHROME_P450"/>
    <property type="match status" value="1"/>
</dbReference>
<dbReference type="FunFam" id="1.10.630.10:FF:000036">
    <property type="entry name" value="CYtochrome P450 family"/>
    <property type="match status" value="1"/>
</dbReference>
<dbReference type="GO" id="GO:0006805">
    <property type="term" value="P:xenobiotic metabolic process"/>
    <property type="evidence" value="ECO:0007669"/>
    <property type="project" value="TreeGrafter"/>
</dbReference>
<evidence type="ECO:0000256" key="3">
    <source>
        <dbReference type="ARBA" id="ARBA00022723"/>
    </source>
</evidence>
<evidence type="ECO:0000256" key="5">
    <source>
        <dbReference type="ARBA" id="ARBA00023004"/>
    </source>
</evidence>
<dbReference type="CDD" id="cd20617">
    <property type="entry name" value="CYP1_2-like"/>
    <property type="match status" value="1"/>
</dbReference>
<feature type="domain" description="SCP" evidence="9">
    <location>
        <begin position="473"/>
        <end position="612"/>
    </location>
</feature>
<comment type="cofactor">
    <cofactor evidence="1 7">
        <name>heme</name>
        <dbReference type="ChEBI" id="CHEBI:30413"/>
    </cofactor>
</comment>
<keyword evidence="6 8" id="KW-0503">Monooxygenase</keyword>
<keyword evidence="10" id="KW-1185">Reference proteome</keyword>
<comment type="similarity">
    <text evidence="2 8">Belongs to the cytochrome P450 family.</text>
</comment>
<dbReference type="InterPro" id="IPR050182">
    <property type="entry name" value="Cytochrome_P450_fam2"/>
</dbReference>
<reference evidence="10" key="1">
    <citation type="journal article" date="2013" name="Genetics">
        <title>The draft genome and transcriptome of Panagrellus redivivus are shaped by the harsh demands of a free-living lifestyle.</title>
        <authorList>
            <person name="Srinivasan J."/>
            <person name="Dillman A.R."/>
            <person name="Macchietto M.G."/>
            <person name="Heikkinen L."/>
            <person name="Lakso M."/>
            <person name="Fracchia K.M."/>
            <person name="Antoshechkin I."/>
            <person name="Mortazavi A."/>
            <person name="Wong G."/>
            <person name="Sternberg P.W."/>
        </authorList>
    </citation>
    <scope>NUCLEOTIDE SEQUENCE [LARGE SCALE GENOMIC DNA]</scope>
    <source>
        <strain evidence="10">MT8872</strain>
    </source>
</reference>
<dbReference type="GO" id="GO:0006082">
    <property type="term" value="P:organic acid metabolic process"/>
    <property type="evidence" value="ECO:0007669"/>
    <property type="project" value="TreeGrafter"/>
</dbReference>
<dbReference type="Gene3D" id="1.10.630.10">
    <property type="entry name" value="Cytochrome P450"/>
    <property type="match status" value="1"/>
</dbReference>
<evidence type="ECO:0000256" key="7">
    <source>
        <dbReference type="PIRSR" id="PIRSR602401-1"/>
    </source>
</evidence>
<sequence>MLVITAIPVFILIYKIYFYFWKYRHLPPGPFPLPFIGNTHAFKDPVDQVFQKWKDKYGDIMTYWLGSIPIVSLHNAAVINETFYKDGEAYTGRVEMRWNEISRGGALGIFFSEGLLWQESRRFTLQVFRNFGLGRNLMQERVLDQVCAMISHIKKANSVDAINLFDELDISVGSIINSIIFGYTFSRENRSEFQKVKKIASDSLSFGFEAAYRMMEKHYEMFRYLPVFSTVFKRYVDHVAESKEFFNNQIEKHRKSINFEAEQEPTDFVEAYLRHQYALNRKGGGHNFTNNQLFAILLDVWVAGQESTSSTLSWLFIYLIKHPQIQSKAHLELDEHINSDRVITIEDKKNLNYINAIIAETQRYCNLVPMNVPHRTTRDVEIMGYKLPKGTVIVDQISTVLHDERYFEDAKSFKPERFINENGVFFQSMEFMPFGVGKRSCMGKNLARLELFLFAANLLNQFRFSEVESQPITDGRVITITINPVPWKVISDVYTLEALAQTYASQCQLATQLATDRPGIGQTAYAVTSRSENVGNPVLTNFDYLWDKLKVYGSLTTANTALTDAGLTAWAQMASAKSTSFGCGYSRCTHPILGYMHLVICNYYPAGPNMSEQIYAAGAPCTVDSDCTSQGFASCYAAGGLCVSAGAPTIT</sequence>
<evidence type="ECO:0000256" key="4">
    <source>
        <dbReference type="ARBA" id="ARBA00023002"/>
    </source>
</evidence>
<evidence type="ECO:0000313" key="10">
    <source>
        <dbReference type="Proteomes" id="UP000492821"/>
    </source>
</evidence>
<name>A0A7E4VY01_PANRE</name>
<dbReference type="SUPFAM" id="SSF55797">
    <property type="entry name" value="PR-1-like"/>
    <property type="match status" value="1"/>
</dbReference>
<keyword evidence="7 8" id="KW-0349">Heme</keyword>
<reference evidence="11" key="2">
    <citation type="submission" date="2020-10" db="UniProtKB">
        <authorList>
            <consortium name="WormBaseParasite"/>
        </authorList>
    </citation>
    <scope>IDENTIFICATION</scope>
</reference>
<dbReference type="PRINTS" id="PR00385">
    <property type="entry name" value="P450"/>
</dbReference>
<dbReference type="GO" id="GO:0005506">
    <property type="term" value="F:iron ion binding"/>
    <property type="evidence" value="ECO:0007669"/>
    <property type="project" value="InterPro"/>
</dbReference>
<dbReference type="Gene3D" id="3.40.33.10">
    <property type="entry name" value="CAP"/>
    <property type="match status" value="1"/>
</dbReference>
<dbReference type="Pfam" id="PF00188">
    <property type="entry name" value="CAP"/>
    <property type="match status" value="1"/>
</dbReference>
<accession>A0A7E4VY01</accession>
<dbReference type="InterPro" id="IPR002401">
    <property type="entry name" value="Cyt_P450_E_grp-I"/>
</dbReference>
<dbReference type="PANTHER" id="PTHR24300:SF375">
    <property type="entry name" value="CYTOCHROME P450 FAMILY"/>
    <property type="match status" value="1"/>
</dbReference>
<dbReference type="SUPFAM" id="SSF48264">
    <property type="entry name" value="Cytochrome P450"/>
    <property type="match status" value="1"/>
</dbReference>
<dbReference type="GO" id="GO:0020037">
    <property type="term" value="F:heme binding"/>
    <property type="evidence" value="ECO:0007669"/>
    <property type="project" value="InterPro"/>
</dbReference>
<keyword evidence="5 7" id="KW-0408">Iron</keyword>
<dbReference type="GO" id="GO:0005737">
    <property type="term" value="C:cytoplasm"/>
    <property type="evidence" value="ECO:0007669"/>
    <property type="project" value="TreeGrafter"/>
</dbReference>
<dbReference type="InterPro" id="IPR001128">
    <property type="entry name" value="Cyt_P450"/>
</dbReference>
<proteinExistence type="inferred from homology"/>
<evidence type="ECO:0000256" key="8">
    <source>
        <dbReference type="RuleBase" id="RU000461"/>
    </source>
</evidence>
<dbReference type="InterPro" id="IPR014044">
    <property type="entry name" value="CAP_dom"/>
</dbReference>
<dbReference type="InterPro" id="IPR035940">
    <property type="entry name" value="CAP_sf"/>
</dbReference>
<keyword evidence="4 8" id="KW-0560">Oxidoreductase</keyword>
<dbReference type="GO" id="GO:0016712">
    <property type="term" value="F:oxidoreductase activity, acting on paired donors, with incorporation or reduction of molecular oxygen, reduced flavin or flavoprotein as one donor, and incorporation of one atom of oxygen"/>
    <property type="evidence" value="ECO:0007669"/>
    <property type="project" value="TreeGrafter"/>
</dbReference>
<keyword evidence="3 7" id="KW-0479">Metal-binding</keyword>
<evidence type="ECO:0000256" key="6">
    <source>
        <dbReference type="ARBA" id="ARBA00023033"/>
    </source>
</evidence>
<evidence type="ECO:0000256" key="2">
    <source>
        <dbReference type="ARBA" id="ARBA00010617"/>
    </source>
</evidence>
<dbReference type="AlphaFoldDB" id="A0A7E4VY01"/>
<dbReference type="InterPro" id="IPR036396">
    <property type="entry name" value="Cyt_P450_sf"/>
</dbReference>
<evidence type="ECO:0000313" key="11">
    <source>
        <dbReference type="WBParaSite" id="Pan_g4823.t1"/>
    </source>
</evidence>
<dbReference type="SMART" id="SM00198">
    <property type="entry name" value="SCP"/>
    <property type="match status" value="1"/>
</dbReference>
<feature type="binding site" description="axial binding residue" evidence="7">
    <location>
        <position position="441"/>
    </location>
    <ligand>
        <name>heme</name>
        <dbReference type="ChEBI" id="CHEBI:30413"/>
    </ligand>
    <ligandPart>
        <name>Fe</name>
        <dbReference type="ChEBI" id="CHEBI:18248"/>
    </ligandPart>
</feature>
<dbReference type="PANTHER" id="PTHR24300">
    <property type="entry name" value="CYTOCHROME P450 508A4-RELATED"/>
    <property type="match status" value="1"/>
</dbReference>
<evidence type="ECO:0000259" key="9">
    <source>
        <dbReference type="SMART" id="SM00198"/>
    </source>
</evidence>
<dbReference type="Proteomes" id="UP000492821">
    <property type="component" value="Unassembled WGS sequence"/>
</dbReference>
<dbReference type="WBParaSite" id="Pan_g4823.t1">
    <property type="protein sequence ID" value="Pan_g4823.t1"/>
    <property type="gene ID" value="Pan_g4823"/>
</dbReference>
<organism evidence="10 11">
    <name type="scientific">Panagrellus redivivus</name>
    <name type="common">Microworm</name>
    <dbReference type="NCBI Taxonomy" id="6233"/>
    <lineage>
        <taxon>Eukaryota</taxon>
        <taxon>Metazoa</taxon>
        <taxon>Ecdysozoa</taxon>
        <taxon>Nematoda</taxon>
        <taxon>Chromadorea</taxon>
        <taxon>Rhabditida</taxon>
        <taxon>Tylenchina</taxon>
        <taxon>Panagrolaimomorpha</taxon>
        <taxon>Panagrolaimoidea</taxon>
        <taxon>Panagrolaimidae</taxon>
        <taxon>Panagrellus</taxon>
    </lineage>
</organism>
<dbReference type="CDD" id="cd05380">
    <property type="entry name" value="CAP_euk"/>
    <property type="match status" value="1"/>
</dbReference>